<dbReference type="Proteomes" id="UP000286045">
    <property type="component" value="Unassembled WGS sequence"/>
</dbReference>
<dbReference type="InterPro" id="IPR059181">
    <property type="entry name" value="RWDD2A-B_C"/>
</dbReference>
<gene>
    <name evidence="1" type="ORF">EKO27_g9565</name>
</gene>
<evidence type="ECO:0000313" key="1">
    <source>
        <dbReference type="EMBL" id="RWA05539.1"/>
    </source>
</evidence>
<dbReference type="CDD" id="cd24163">
    <property type="entry name" value="RWDD2_C"/>
    <property type="match status" value="1"/>
</dbReference>
<organism evidence="1 2">
    <name type="scientific">Xylaria grammica</name>
    <dbReference type="NCBI Taxonomy" id="363999"/>
    <lineage>
        <taxon>Eukaryota</taxon>
        <taxon>Fungi</taxon>
        <taxon>Dikarya</taxon>
        <taxon>Ascomycota</taxon>
        <taxon>Pezizomycotina</taxon>
        <taxon>Sordariomycetes</taxon>
        <taxon>Xylariomycetidae</taxon>
        <taxon>Xylariales</taxon>
        <taxon>Xylariaceae</taxon>
        <taxon>Xylaria</taxon>
    </lineage>
</organism>
<protein>
    <submittedName>
        <fullName evidence="1">Uncharacterized protein</fullName>
    </submittedName>
</protein>
<evidence type="ECO:0000313" key="2">
    <source>
        <dbReference type="Proteomes" id="UP000286045"/>
    </source>
</evidence>
<dbReference type="STRING" id="363999.A0A439CTP6"/>
<reference evidence="1 2" key="1">
    <citation type="submission" date="2018-12" db="EMBL/GenBank/DDBJ databases">
        <title>Draft genome sequence of Xylaria grammica IHI A82.</title>
        <authorList>
            <person name="Buettner E."/>
            <person name="Kellner H."/>
        </authorList>
    </citation>
    <scope>NUCLEOTIDE SEQUENCE [LARGE SCALE GENOMIC DNA]</scope>
    <source>
        <strain evidence="1 2">IHI A82</strain>
    </source>
</reference>
<dbReference type="AlphaFoldDB" id="A0A439CTP6"/>
<dbReference type="EMBL" id="RYZI01000429">
    <property type="protein sequence ID" value="RWA05539.1"/>
    <property type="molecule type" value="Genomic_DNA"/>
</dbReference>
<name>A0A439CTP6_9PEZI</name>
<proteinExistence type="predicted"/>
<sequence length="149" mass="16336">MKLGLRPTCSMKVPLTTATTMRTATAAASTSLFTALIRTHHITSRKKLQRVKKAASQHALPFVLVRSGGSPGIMYAEGAEADVNAWVSFVRGLRYKDFQCPRKPAETEVLVPNRAVLGSFAEVTSVTEFGDRMEQRGLASWWKSAMGYS</sequence>
<accession>A0A439CTP6</accession>
<keyword evidence="2" id="KW-1185">Reference proteome</keyword>
<comment type="caution">
    <text evidence="1">The sequence shown here is derived from an EMBL/GenBank/DDBJ whole genome shotgun (WGS) entry which is preliminary data.</text>
</comment>